<evidence type="ECO:0000256" key="1">
    <source>
        <dbReference type="SAM" id="MobiDB-lite"/>
    </source>
</evidence>
<name>A0A5C6P8U3_9TELE</name>
<dbReference type="Proteomes" id="UP000324091">
    <property type="component" value="Chromosome 13"/>
</dbReference>
<feature type="region of interest" description="Disordered" evidence="1">
    <location>
        <begin position="33"/>
        <end position="147"/>
    </location>
</feature>
<accession>A0A5C6P8U3</accession>
<protein>
    <submittedName>
        <fullName evidence="2">Uncharacterized protein</fullName>
    </submittedName>
</protein>
<comment type="caution">
    <text evidence="2">The sequence shown here is derived from an EMBL/GenBank/DDBJ whole genome shotgun (WGS) entry which is preliminary data.</text>
</comment>
<evidence type="ECO:0000313" key="2">
    <source>
        <dbReference type="EMBL" id="TWW75825.1"/>
    </source>
</evidence>
<dbReference type="AlphaFoldDB" id="A0A5C6P8U3"/>
<keyword evidence="3" id="KW-1185">Reference proteome</keyword>
<feature type="compositionally biased region" description="Low complexity" evidence="1">
    <location>
        <begin position="33"/>
        <end position="43"/>
    </location>
</feature>
<feature type="compositionally biased region" description="Basic and acidic residues" evidence="1">
    <location>
        <begin position="110"/>
        <end position="122"/>
    </location>
</feature>
<feature type="compositionally biased region" description="Basic and acidic residues" evidence="1">
    <location>
        <begin position="129"/>
        <end position="147"/>
    </location>
</feature>
<reference evidence="2 3" key="1">
    <citation type="submission" date="2019-04" db="EMBL/GenBank/DDBJ databases">
        <title>Chromosome genome assembly for Takifugu flavidus.</title>
        <authorList>
            <person name="Xiao S."/>
        </authorList>
    </citation>
    <scope>NUCLEOTIDE SEQUENCE [LARGE SCALE GENOMIC DNA]</scope>
    <source>
        <strain evidence="2">HTHZ2018</strain>
        <tissue evidence="2">Muscle</tissue>
    </source>
</reference>
<evidence type="ECO:0000313" key="3">
    <source>
        <dbReference type="Proteomes" id="UP000324091"/>
    </source>
</evidence>
<feature type="compositionally biased region" description="Basic and acidic residues" evidence="1">
    <location>
        <begin position="77"/>
        <end position="90"/>
    </location>
</feature>
<organism evidence="2 3">
    <name type="scientific">Takifugu flavidus</name>
    <name type="common">sansaifugu</name>
    <dbReference type="NCBI Taxonomy" id="433684"/>
    <lineage>
        <taxon>Eukaryota</taxon>
        <taxon>Metazoa</taxon>
        <taxon>Chordata</taxon>
        <taxon>Craniata</taxon>
        <taxon>Vertebrata</taxon>
        <taxon>Euteleostomi</taxon>
        <taxon>Actinopterygii</taxon>
        <taxon>Neopterygii</taxon>
        <taxon>Teleostei</taxon>
        <taxon>Neoteleostei</taxon>
        <taxon>Acanthomorphata</taxon>
        <taxon>Eupercaria</taxon>
        <taxon>Tetraodontiformes</taxon>
        <taxon>Tetradontoidea</taxon>
        <taxon>Tetraodontidae</taxon>
        <taxon>Takifugu</taxon>
    </lineage>
</organism>
<proteinExistence type="predicted"/>
<gene>
    <name evidence="2" type="ORF">D4764_13G0004870</name>
</gene>
<sequence length="147" mass="16388">MEREREFVSVRACVCMRACVNSLPTSWAIAAAASRRGGSMSSRKVMAIQAKKRRPKGKKNRAGQNRRAAEGPVEPARLSEEEGRDTETGRHARSVHRQPRLLSVTPFHQRLPEEDAKGRELIRGLSGSKVKEVKEGRKGREKGGWGM</sequence>
<dbReference type="EMBL" id="RHFK02000005">
    <property type="protein sequence ID" value="TWW75825.1"/>
    <property type="molecule type" value="Genomic_DNA"/>
</dbReference>
<feature type="non-terminal residue" evidence="2">
    <location>
        <position position="147"/>
    </location>
</feature>
<feature type="compositionally biased region" description="Basic residues" evidence="1">
    <location>
        <begin position="50"/>
        <end position="61"/>
    </location>
</feature>